<accession>A0A642PMR5</accession>
<reference evidence="1 2" key="1">
    <citation type="journal article" date="2019" name="Nat. Med.">
        <title>A library of human gut bacterial isolates paired with longitudinal multiomics data enables mechanistic microbiome research.</title>
        <authorList>
            <person name="Poyet M."/>
            <person name="Groussin M."/>
            <person name="Gibbons S.M."/>
            <person name="Avila-Pacheco J."/>
            <person name="Jiang X."/>
            <person name="Kearney S.M."/>
            <person name="Perrotta A.R."/>
            <person name="Berdy B."/>
            <person name="Zhao S."/>
            <person name="Lieberman T.D."/>
            <person name="Swanson P.K."/>
            <person name="Smith M."/>
            <person name="Roesemann S."/>
            <person name="Alexander J.E."/>
            <person name="Rich S.A."/>
            <person name="Livny J."/>
            <person name="Vlamakis H."/>
            <person name="Clish C."/>
            <person name="Bullock K."/>
            <person name="Deik A."/>
            <person name="Scott J."/>
            <person name="Pierce K.A."/>
            <person name="Xavier R.J."/>
            <person name="Alm E.J."/>
        </authorList>
    </citation>
    <scope>NUCLEOTIDE SEQUENCE [LARGE SCALE GENOMIC DNA]</scope>
    <source>
        <strain evidence="1 2">BIOML-A6</strain>
    </source>
</reference>
<dbReference type="AlphaFoldDB" id="A0A642PMR5"/>
<protein>
    <recommendedName>
        <fullName evidence="3">Acyltransferase</fullName>
    </recommendedName>
</protein>
<evidence type="ECO:0000313" key="1">
    <source>
        <dbReference type="EMBL" id="KAA5411785.1"/>
    </source>
</evidence>
<dbReference type="Proteomes" id="UP000448877">
    <property type="component" value="Unassembled WGS sequence"/>
</dbReference>
<dbReference type="SUPFAM" id="SSF51161">
    <property type="entry name" value="Trimeric LpxA-like enzymes"/>
    <property type="match status" value="1"/>
</dbReference>
<dbReference type="InterPro" id="IPR001451">
    <property type="entry name" value="Hexapep"/>
</dbReference>
<gene>
    <name evidence="1" type="ORF">F2Y81_28120</name>
</gene>
<name>A0A642PMR5_9BACE</name>
<dbReference type="RefSeq" id="WP_149920757.1">
    <property type="nucleotide sequence ID" value="NZ_CP072251.1"/>
</dbReference>
<evidence type="ECO:0008006" key="3">
    <source>
        <dbReference type="Google" id="ProtNLM"/>
    </source>
</evidence>
<dbReference type="EMBL" id="VVYV01000097">
    <property type="protein sequence ID" value="KAA5411785.1"/>
    <property type="molecule type" value="Genomic_DNA"/>
</dbReference>
<dbReference type="Pfam" id="PF00132">
    <property type="entry name" value="Hexapep"/>
    <property type="match status" value="1"/>
</dbReference>
<dbReference type="GeneID" id="97804985"/>
<evidence type="ECO:0000313" key="2">
    <source>
        <dbReference type="Proteomes" id="UP000448877"/>
    </source>
</evidence>
<organism evidence="1 2">
    <name type="scientific">Bacteroides cellulosilyticus</name>
    <dbReference type="NCBI Taxonomy" id="246787"/>
    <lineage>
        <taxon>Bacteria</taxon>
        <taxon>Pseudomonadati</taxon>
        <taxon>Bacteroidota</taxon>
        <taxon>Bacteroidia</taxon>
        <taxon>Bacteroidales</taxon>
        <taxon>Bacteroidaceae</taxon>
        <taxon>Bacteroides</taxon>
    </lineage>
</organism>
<comment type="caution">
    <text evidence="1">The sequence shown here is derived from an EMBL/GenBank/DDBJ whole genome shotgun (WGS) entry which is preliminary data.</text>
</comment>
<dbReference type="InterPro" id="IPR011004">
    <property type="entry name" value="Trimer_LpxA-like_sf"/>
</dbReference>
<dbReference type="Gene3D" id="2.160.10.10">
    <property type="entry name" value="Hexapeptide repeat proteins"/>
    <property type="match status" value="1"/>
</dbReference>
<proteinExistence type="predicted"/>
<sequence>MNKVGYVTIGNRVFISAGTIVLPNVTIGDEVIIEAGCVVNMTSHQISLLL</sequence>